<reference evidence="2 3" key="1">
    <citation type="submission" date="2017-06" db="EMBL/GenBank/DDBJ databases">
        <title>A platform for efficient transgenesis in Macrostomum lignano, a flatworm model organism for stem cell research.</title>
        <authorList>
            <person name="Berezikov E."/>
        </authorList>
    </citation>
    <scope>NUCLEOTIDE SEQUENCE [LARGE SCALE GENOMIC DNA]</scope>
    <source>
        <strain evidence="2">DV1</strain>
        <tissue evidence="2">Whole organism</tissue>
    </source>
</reference>
<protein>
    <submittedName>
        <fullName evidence="2">Uncharacterized protein</fullName>
    </submittedName>
</protein>
<evidence type="ECO:0000256" key="1">
    <source>
        <dbReference type="SAM" id="Phobius"/>
    </source>
</evidence>
<dbReference type="EMBL" id="NIVC01000052">
    <property type="protein sequence ID" value="PAA92416.1"/>
    <property type="molecule type" value="Genomic_DNA"/>
</dbReference>
<gene>
    <name evidence="2" type="ORF">BOX15_Mlig029700g2</name>
</gene>
<dbReference type="AlphaFoldDB" id="A0A267H2B8"/>
<keyword evidence="1" id="KW-1133">Transmembrane helix</keyword>
<comment type="caution">
    <text evidence="2">The sequence shown here is derived from an EMBL/GenBank/DDBJ whole genome shotgun (WGS) entry which is preliminary data.</text>
</comment>
<keyword evidence="1" id="KW-0472">Membrane</keyword>
<feature type="transmembrane region" description="Helical" evidence="1">
    <location>
        <begin position="113"/>
        <end position="137"/>
    </location>
</feature>
<proteinExistence type="predicted"/>
<name>A0A267H2B8_9PLAT</name>
<keyword evidence="3" id="KW-1185">Reference proteome</keyword>
<sequence length="217" mass="22313">ITFLNQGSCVSPSDVTVQFASSASHPRVEHKCSAADARGVSLLNMTRLSLSSGGDGSVSQWKLDSDGEQSLGLKVRINCSALQKLPKKISFQAANLQDSAELTCPMLATIQSLTGVLAASAICSAGLVFLSATIAALRKARSSHLPAAPLNVNSTCIVDSELQAVAEEAPVQGGAVGSSEPECSYLTVAAAAPAGQAKLRDSDSECTEFIEMVADGD</sequence>
<feature type="non-terminal residue" evidence="2">
    <location>
        <position position="1"/>
    </location>
</feature>
<evidence type="ECO:0000313" key="3">
    <source>
        <dbReference type="Proteomes" id="UP000215902"/>
    </source>
</evidence>
<organism evidence="2 3">
    <name type="scientific">Macrostomum lignano</name>
    <dbReference type="NCBI Taxonomy" id="282301"/>
    <lineage>
        <taxon>Eukaryota</taxon>
        <taxon>Metazoa</taxon>
        <taxon>Spiralia</taxon>
        <taxon>Lophotrochozoa</taxon>
        <taxon>Platyhelminthes</taxon>
        <taxon>Rhabditophora</taxon>
        <taxon>Macrostomorpha</taxon>
        <taxon>Macrostomida</taxon>
        <taxon>Macrostomidae</taxon>
        <taxon>Macrostomum</taxon>
    </lineage>
</organism>
<dbReference type="Proteomes" id="UP000215902">
    <property type="component" value="Unassembled WGS sequence"/>
</dbReference>
<accession>A0A267H2B8</accession>
<evidence type="ECO:0000313" key="2">
    <source>
        <dbReference type="EMBL" id="PAA92416.1"/>
    </source>
</evidence>
<keyword evidence="1" id="KW-0812">Transmembrane</keyword>